<dbReference type="GO" id="GO:0051480">
    <property type="term" value="P:regulation of cytosolic calcium ion concentration"/>
    <property type="evidence" value="ECO:0007669"/>
    <property type="project" value="TreeGrafter"/>
</dbReference>
<reference evidence="4 5" key="1">
    <citation type="submission" date="2018-11" db="EMBL/GenBank/DDBJ databases">
        <authorList>
            <consortium name="Pathogen Informatics"/>
        </authorList>
    </citation>
    <scope>NUCLEOTIDE SEQUENCE [LARGE SCALE GENOMIC DNA]</scope>
</reference>
<gene>
    <name evidence="4" type="ORF">DILT_LOCUS5214</name>
</gene>
<keyword evidence="1" id="KW-0813">Transport</keyword>
<keyword evidence="3" id="KW-0407">Ion channel</keyword>
<dbReference type="GO" id="GO:0070679">
    <property type="term" value="F:inositol 1,4,5 trisphosphate binding"/>
    <property type="evidence" value="ECO:0007669"/>
    <property type="project" value="TreeGrafter"/>
</dbReference>
<dbReference type="PANTHER" id="PTHR10117">
    <property type="entry name" value="TRANSIENT RECEPTOR POTENTIAL CHANNEL"/>
    <property type="match status" value="1"/>
</dbReference>
<dbReference type="EMBL" id="UYRU01046933">
    <property type="protein sequence ID" value="VDN09383.1"/>
    <property type="molecule type" value="Genomic_DNA"/>
</dbReference>
<name>A0A3P7LFJ0_DIBLA</name>
<dbReference type="GO" id="GO:0005886">
    <property type="term" value="C:plasma membrane"/>
    <property type="evidence" value="ECO:0007669"/>
    <property type="project" value="TreeGrafter"/>
</dbReference>
<dbReference type="GO" id="GO:0034703">
    <property type="term" value="C:cation channel complex"/>
    <property type="evidence" value="ECO:0007669"/>
    <property type="project" value="TreeGrafter"/>
</dbReference>
<evidence type="ECO:0000256" key="1">
    <source>
        <dbReference type="ARBA" id="ARBA00022448"/>
    </source>
</evidence>
<sequence>MQVPLIRRVVRNKGARDRIEAQYHLKVDHKQQNLNPLVVKQPINFASNLPYRSNQADTEWKFARSKLWLGYFDEGSTLPPPLNTIISPKAVWRCLRGVYRLITCASRRHKSASVKPSECIPKHFSNHVETGVPISPRWASEGVPKIKLPSIPLEKIEAVMRILVRRFIHLSKKNMRQGTVNEDDLLEIKQDISSLR</sequence>
<dbReference type="InterPro" id="IPR002153">
    <property type="entry name" value="TRPC_channel"/>
</dbReference>
<evidence type="ECO:0000256" key="3">
    <source>
        <dbReference type="ARBA" id="ARBA00023303"/>
    </source>
</evidence>
<dbReference type="GO" id="GO:0007338">
    <property type="term" value="P:single fertilization"/>
    <property type="evidence" value="ECO:0007669"/>
    <property type="project" value="TreeGrafter"/>
</dbReference>
<evidence type="ECO:0000313" key="4">
    <source>
        <dbReference type="EMBL" id="VDN09383.1"/>
    </source>
</evidence>
<dbReference type="PANTHER" id="PTHR10117:SF80">
    <property type="entry name" value="TRANSIENT-RECEPTOR-POTENTIAL-LIKE PROTEIN"/>
    <property type="match status" value="1"/>
</dbReference>
<protein>
    <submittedName>
        <fullName evidence="4">Uncharacterized protein</fullName>
    </submittedName>
</protein>
<organism evidence="4 5">
    <name type="scientific">Dibothriocephalus latus</name>
    <name type="common">Fish tapeworm</name>
    <name type="synonym">Diphyllobothrium latum</name>
    <dbReference type="NCBI Taxonomy" id="60516"/>
    <lineage>
        <taxon>Eukaryota</taxon>
        <taxon>Metazoa</taxon>
        <taxon>Spiralia</taxon>
        <taxon>Lophotrochozoa</taxon>
        <taxon>Platyhelminthes</taxon>
        <taxon>Cestoda</taxon>
        <taxon>Eucestoda</taxon>
        <taxon>Diphyllobothriidea</taxon>
        <taxon>Diphyllobothriidae</taxon>
        <taxon>Dibothriocephalus</taxon>
    </lineage>
</organism>
<evidence type="ECO:0000256" key="2">
    <source>
        <dbReference type="ARBA" id="ARBA00023065"/>
    </source>
</evidence>
<dbReference type="OrthoDB" id="2373987at2759"/>
<proteinExistence type="predicted"/>
<evidence type="ECO:0000313" key="5">
    <source>
        <dbReference type="Proteomes" id="UP000281553"/>
    </source>
</evidence>
<keyword evidence="2" id="KW-0406">Ion transport</keyword>
<dbReference type="GO" id="GO:0015279">
    <property type="term" value="F:store-operated calcium channel activity"/>
    <property type="evidence" value="ECO:0007669"/>
    <property type="project" value="TreeGrafter"/>
</dbReference>
<accession>A0A3P7LFJ0</accession>
<dbReference type="AlphaFoldDB" id="A0A3P7LFJ0"/>
<dbReference type="Proteomes" id="UP000281553">
    <property type="component" value="Unassembled WGS sequence"/>
</dbReference>
<keyword evidence="5" id="KW-1185">Reference proteome</keyword>